<keyword evidence="4 6" id="KW-1133">Transmembrane helix</keyword>
<accession>A0A081BAU0</accession>
<organism evidence="7 8">
    <name type="scientific">Tepidicaulis marinus</name>
    <dbReference type="NCBI Taxonomy" id="1333998"/>
    <lineage>
        <taxon>Bacteria</taxon>
        <taxon>Pseudomonadati</taxon>
        <taxon>Pseudomonadota</taxon>
        <taxon>Alphaproteobacteria</taxon>
        <taxon>Hyphomicrobiales</taxon>
        <taxon>Parvibaculaceae</taxon>
        <taxon>Tepidicaulis</taxon>
    </lineage>
</organism>
<dbReference type="PANTHER" id="PTHR30213:SF0">
    <property type="entry name" value="UPF0761 MEMBRANE PROTEIN YIHY"/>
    <property type="match status" value="1"/>
</dbReference>
<keyword evidence="2" id="KW-1003">Cell membrane</keyword>
<keyword evidence="8" id="KW-1185">Reference proteome</keyword>
<dbReference type="GO" id="GO:0005886">
    <property type="term" value="C:plasma membrane"/>
    <property type="evidence" value="ECO:0007669"/>
    <property type="project" value="UniProtKB-SubCell"/>
</dbReference>
<dbReference type="InterPro" id="IPR036388">
    <property type="entry name" value="WH-like_DNA-bd_sf"/>
</dbReference>
<evidence type="ECO:0000256" key="1">
    <source>
        <dbReference type="ARBA" id="ARBA00004651"/>
    </source>
</evidence>
<dbReference type="NCBIfam" id="TIGR00765">
    <property type="entry name" value="yihY_not_rbn"/>
    <property type="match status" value="1"/>
</dbReference>
<dbReference type="AlphaFoldDB" id="A0A081BAU0"/>
<evidence type="ECO:0000256" key="6">
    <source>
        <dbReference type="SAM" id="Phobius"/>
    </source>
</evidence>
<dbReference type="eggNOG" id="COG1959">
    <property type="taxonomic scope" value="Bacteria"/>
</dbReference>
<dbReference type="Proteomes" id="UP000028702">
    <property type="component" value="Unassembled WGS sequence"/>
</dbReference>
<dbReference type="RefSeq" id="WP_052379318.1">
    <property type="nucleotide sequence ID" value="NZ_BBIO01000007.1"/>
</dbReference>
<evidence type="ECO:0000313" key="8">
    <source>
        <dbReference type="Proteomes" id="UP000028702"/>
    </source>
</evidence>
<feature type="transmembrane region" description="Helical" evidence="6">
    <location>
        <begin position="161"/>
        <end position="183"/>
    </location>
</feature>
<reference evidence="7 8" key="1">
    <citation type="submission" date="2014-07" db="EMBL/GenBank/DDBJ databases">
        <title>Tepidicaulis marinum gen. nov., sp. nov., a novel marine bacterium denitrifying nitrate to nitrous oxide strictly under microaerobic conditions.</title>
        <authorList>
            <person name="Takeuchi M."/>
            <person name="Yamagishi T."/>
            <person name="Kamagata Y."/>
            <person name="Oshima K."/>
            <person name="Hattori M."/>
            <person name="Katayama T."/>
            <person name="Hanada S."/>
            <person name="Tamaki H."/>
            <person name="Marumo K."/>
            <person name="Maeda H."/>
            <person name="Nedachi M."/>
            <person name="Iwasaki W."/>
            <person name="Suwa Y."/>
            <person name="Sakata S."/>
        </authorList>
    </citation>
    <scope>NUCLEOTIDE SEQUENCE [LARGE SCALE GENOMIC DNA]</scope>
    <source>
        <strain evidence="7 8">MA2</strain>
    </source>
</reference>
<dbReference type="SUPFAM" id="SSF46785">
    <property type="entry name" value="Winged helix' DNA-binding domain"/>
    <property type="match status" value="1"/>
</dbReference>
<evidence type="ECO:0000256" key="2">
    <source>
        <dbReference type="ARBA" id="ARBA00022475"/>
    </source>
</evidence>
<dbReference type="InterPro" id="IPR017039">
    <property type="entry name" value="Virul_fac_BrkB"/>
</dbReference>
<keyword evidence="5 6" id="KW-0472">Membrane</keyword>
<protein>
    <submittedName>
        <fullName evidence="7">Putative ribonuclease BN</fullName>
    </submittedName>
</protein>
<feature type="transmembrane region" description="Helical" evidence="6">
    <location>
        <begin position="203"/>
        <end position="224"/>
    </location>
</feature>
<dbReference type="PANTHER" id="PTHR30213">
    <property type="entry name" value="INNER MEMBRANE PROTEIN YHJD"/>
    <property type="match status" value="1"/>
</dbReference>
<proteinExistence type="predicted"/>
<feature type="transmembrane region" description="Helical" evidence="6">
    <location>
        <begin position="117"/>
        <end position="135"/>
    </location>
</feature>
<dbReference type="InterPro" id="IPR036390">
    <property type="entry name" value="WH_DNA-bd_sf"/>
</dbReference>
<dbReference type="Pfam" id="PF03631">
    <property type="entry name" value="Virul_fac_BrkB"/>
    <property type="match status" value="1"/>
</dbReference>
<sequence length="454" mass="49664">MRIPDLAEINPVSRLHTLIWESQLPKENRPLRAAIFAGRITWVILHDLMAGRANQQAMSLVYTTLLALVPVLAIVFAVLKAFGVQNHVADLMREFLAPLGAQGAEITDRTLAFVEQVNISVLGSVGLVFLIYTLVSTMQKIEKAFNEIWHVRSGRSLARQLTEFVSVGLLGPLALFLAFGIMATAVSSEIVEDAATVLPIKEALQYVGLIMPYLVMVGMFSLLYKVIPHTHVQPGAALLGGLTAGLIWVATGWAFATFVVTSARYAAIYSAFASLVFFMIWLYAAWLILLTGCSVSYYYQNRRHLSPELGVARLTMRDTDRITLAVLVIIHRAFKKGGRLWPAAVLARRLNVPLGVLEEIIYPLHQAGFIAVSEQGGRIMPGRDAAQSDIGEAIETVRRGVQAGALSSMDINSDPAVDGLFTRLDEARQSILKRTATVADLLAEAETLKKEAAE</sequence>
<dbReference type="EMBL" id="BBIO01000007">
    <property type="protein sequence ID" value="GAK45158.1"/>
    <property type="molecule type" value="Genomic_DNA"/>
</dbReference>
<dbReference type="STRING" id="1333998.M2A_1657"/>
<name>A0A081BAU0_9HYPH</name>
<evidence type="ECO:0000313" key="7">
    <source>
        <dbReference type="EMBL" id="GAK45158.1"/>
    </source>
</evidence>
<comment type="caution">
    <text evidence="7">The sequence shown here is derived from an EMBL/GenBank/DDBJ whole genome shotgun (WGS) entry which is preliminary data.</text>
</comment>
<evidence type="ECO:0000256" key="5">
    <source>
        <dbReference type="ARBA" id="ARBA00023136"/>
    </source>
</evidence>
<dbReference type="Gene3D" id="1.10.10.10">
    <property type="entry name" value="Winged helix-like DNA-binding domain superfamily/Winged helix DNA-binding domain"/>
    <property type="match status" value="1"/>
</dbReference>
<evidence type="ECO:0000256" key="4">
    <source>
        <dbReference type="ARBA" id="ARBA00022989"/>
    </source>
</evidence>
<feature type="transmembrane region" description="Helical" evidence="6">
    <location>
        <begin position="60"/>
        <end position="82"/>
    </location>
</feature>
<comment type="subcellular location">
    <subcellularLocation>
        <location evidence="1">Cell membrane</location>
        <topology evidence="1">Multi-pass membrane protein</topology>
    </subcellularLocation>
</comment>
<evidence type="ECO:0000256" key="3">
    <source>
        <dbReference type="ARBA" id="ARBA00022692"/>
    </source>
</evidence>
<dbReference type="eggNOG" id="COG1295">
    <property type="taxonomic scope" value="Bacteria"/>
</dbReference>
<keyword evidence="3 6" id="KW-0812">Transmembrane</keyword>
<feature type="transmembrane region" description="Helical" evidence="6">
    <location>
        <begin position="266"/>
        <end position="299"/>
    </location>
</feature>
<feature type="transmembrane region" description="Helical" evidence="6">
    <location>
        <begin position="236"/>
        <end position="260"/>
    </location>
</feature>
<gene>
    <name evidence="7" type="ORF">M2A_1657</name>
</gene>